<evidence type="ECO:0000256" key="1">
    <source>
        <dbReference type="ARBA" id="ARBA00009437"/>
    </source>
</evidence>
<dbReference type="PRINTS" id="PR00039">
    <property type="entry name" value="HTHLYSR"/>
</dbReference>
<dbReference type="SUPFAM" id="SSF46785">
    <property type="entry name" value="Winged helix' DNA-binding domain"/>
    <property type="match status" value="1"/>
</dbReference>
<reference evidence="6 7" key="1">
    <citation type="submission" date="2017-02" db="EMBL/GenBank/DDBJ databases">
        <title>Paraburkholderia sophoroidis sp. nov. and Paraburkholderia steynii sp. nov. rhizobial symbionts of the fynbos legume Hypocalyptus sophoroides.</title>
        <authorList>
            <person name="Steenkamp E.T."/>
            <person name="Beukes C.W."/>
            <person name="Van Zyl E."/>
            <person name="Avontuur J."/>
            <person name="Chan W.Y."/>
            <person name="Hassen A."/>
            <person name="Palmer M."/>
            <person name="Mthombeni L."/>
            <person name="Phalane F."/>
            <person name="Sereme K."/>
            <person name="Venter S.N."/>
        </authorList>
    </citation>
    <scope>NUCLEOTIDE SEQUENCE [LARGE SCALE GENOMIC DNA]</scope>
    <source>
        <strain evidence="6 7">HC1.1ba</strain>
    </source>
</reference>
<name>A0A4R0X5T5_9BURK</name>
<dbReference type="PANTHER" id="PTHR30126">
    <property type="entry name" value="HTH-TYPE TRANSCRIPTIONAL REGULATOR"/>
    <property type="match status" value="1"/>
</dbReference>
<dbReference type="GO" id="GO:0000976">
    <property type="term" value="F:transcription cis-regulatory region binding"/>
    <property type="evidence" value="ECO:0007669"/>
    <property type="project" value="TreeGrafter"/>
</dbReference>
<dbReference type="GO" id="GO:0003700">
    <property type="term" value="F:DNA-binding transcription factor activity"/>
    <property type="evidence" value="ECO:0007669"/>
    <property type="project" value="InterPro"/>
</dbReference>
<feature type="domain" description="HTH lysR-type" evidence="5">
    <location>
        <begin position="1"/>
        <end position="58"/>
    </location>
</feature>
<dbReference type="InterPro" id="IPR036390">
    <property type="entry name" value="WH_DNA-bd_sf"/>
</dbReference>
<comment type="caution">
    <text evidence="6">The sequence shown here is derived from an EMBL/GenBank/DDBJ whole genome shotgun (WGS) entry which is preliminary data.</text>
</comment>
<evidence type="ECO:0000313" key="6">
    <source>
        <dbReference type="EMBL" id="TCG05536.1"/>
    </source>
</evidence>
<organism evidence="6 7">
    <name type="scientific">Paraburkholderia steynii</name>
    <dbReference type="NCBI Taxonomy" id="1245441"/>
    <lineage>
        <taxon>Bacteria</taxon>
        <taxon>Pseudomonadati</taxon>
        <taxon>Pseudomonadota</taxon>
        <taxon>Betaproteobacteria</taxon>
        <taxon>Burkholderiales</taxon>
        <taxon>Burkholderiaceae</taxon>
        <taxon>Paraburkholderia</taxon>
    </lineage>
</organism>
<dbReference type="Gene3D" id="3.40.190.290">
    <property type="match status" value="1"/>
</dbReference>
<dbReference type="Pfam" id="PF03466">
    <property type="entry name" value="LysR_substrate"/>
    <property type="match status" value="1"/>
</dbReference>
<dbReference type="Proteomes" id="UP000294200">
    <property type="component" value="Unassembled WGS sequence"/>
</dbReference>
<keyword evidence="2" id="KW-0805">Transcription regulation</keyword>
<evidence type="ECO:0000256" key="4">
    <source>
        <dbReference type="ARBA" id="ARBA00023163"/>
    </source>
</evidence>
<dbReference type="EMBL" id="MWML01000161">
    <property type="protein sequence ID" value="TCG05536.1"/>
    <property type="molecule type" value="Genomic_DNA"/>
</dbReference>
<dbReference type="InterPro" id="IPR005119">
    <property type="entry name" value="LysR_subst-bd"/>
</dbReference>
<gene>
    <name evidence="6" type="ORF">BZM27_33065</name>
</gene>
<sequence>MDLNLLKTFAMVAREGSLTQAAKRLHLTQPAVSLQIKNLQRMTGLILFSRASRGLLLTSDGAALLPHVERAIAAASEVSRVATMLLGEMSGCLRIGTIIDPEFLRLGAFLQQLVNTWPRIETRLRHGMSGWVLDKVRSGELDVGYYLGDVERDLQNAIDIRTVTLTALEYMVIAPQGWKDRVEEVKGWNALASLPWIWTPTASAHQRLLSREFDRAGARPSIAAEADQEQSMLDLVKSGVGLTLVRDSVALAAANEHGLTIVKGFTVPARLSFISRLDREREPLIAAIFDLIHKQWTL</sequence>
<proteinExistence type="inferred from homology"/>
<evidence type="ECO:0000256" key="2">
    <source>
        <dbReference type="ARBA" id="ARBA00023015"/>
    </source>
</evidence>
<evidence type="ECO:0000256" key="3">
    <source>
        <dbReference type="ARBA" id="ARBA00023125"/>
    </source>
</evidence>
<keyword evidence="4" id="KW-0804">Transcription</keyword>
<dbReference type="InterPro" id="IPR036388">
    <property type="entry name" value="WH-like_DNA-bd_sf"/>
</dbReference>
<evidence type="ECO:0000313" key="7">
    <source>
        <dbReference type="Proteomes" id="UP000294200"/>
    </source>
</evidence>
<comment type="similarity">
    <text evidence="1">Belongs to the LysR transcriptional regulatory family.</text>
</comment>
<dbReference type="PROSITE" id="PS50931">
    <property type="entry name" value="HTH_LYSR"/>
    <property type="match status" value="1"/>
</dbReference>
<dbReference type="PANTHER" id="PTHR30126:SF40">
    <property type="entry name" value="HTH-TYPE TRANSCRIPTIONAL REGULATOR GLTR"/>
    <property type="match status" value="1"/>
</dbReference>
<dbReference type="InterPro" id="IPR000847">
    <property type="entry name" value="LysR_HTH_N"/>
</dbReference>
<accession>A0A4R0X5T5</accession>
<dbReference type="FunFam" id="1.10.10.10:FF:000001">
    <property type="entry name" value="LysR family transcriptional regulator"/>
    <property type="match status" value="1"/>
</dbReference>
<dbReference type="CDD" id="cd05466">
    <property type="entry name" value="PBP2_LTTR_substrate"/>
    <property type="match status" value="1"/>
</dbReference>
<evidence type="ECO:0000259" key="5">
    <source>
        <dbReference type="PROSITE" id="PS50931"/>
    </source>
</evidence>
<dbReference type="SUPFAM" id="SSF53850">
    <property type="entry name" value="Periplasmic binding protein-like II"/>
    <property type="match status" value="1"/>
</dbReference>
<dbReference type="AlphaFoldDB" id="A0A4R0X5T5"/>
<protein>
    <submittedName>
        <fullName evidence="6">LysR family transcriptional regulator</fullName>
    </submittedName>
</protein>
<keyword evidence="3" id="KW-0238">DNA-binding</keyword>
<dbReference type="Gene3D" id="1.10.10.10">
    <property type="entry name" value="Winged helix-like DNA-binding domain superfamily/Winged helix DNA-binding domain"/>
    <property type="match status" value="1"/>
</dbReference>
<dbReference type="Pfam" id="PF00126">
    <property type="entry name" value="HTH_1"/>
    <property type="match status" value="1"/>
</dbReference>
<keyword evidence="7" id="KW-1185">Reference proteome</keyword>